<feature type="compositionally biased region" description="Basic and acidic residues" evidence="4">
    <location>
        <begin position="2254"/>
        <end position="2272"/>
    </location>
</feature>
<feature type="compositionally biased region" description="Low complexity" evidence="4">
    <location>
        <begin position="3660"/>
        <end position="3673"/>
    </location>
</feature>
<feature type="compositionally biased region" description="Basic and acidic residues" evidence="4">
    <location>
        <begin position="6339"/>
        <end position="6382"/>
    </location>
</feature>
<feature type="compositionally biased region" description="Basic residues" evidence="4">
    <location>
        <begin position="397"/>
        <end position="410"/>
    </location>
</feature>
<protein>
    <submittedName>
        <fullName evidence="5">Neuroblast differentiation-associated protein, variant 2</fullName>
    </submittedName>
</protein>
<feature type="compositionally biased region" description="Basic and acidic residues" evidence="4">
    <location>
        <begin position="3440"/>
        <end position="3449"/>
    </location>
</feature>
<dbReference type="Proteomes" id="UP000790347">
    <property type="component" value="Unassembled WGS sequence"/>
</dbReference>
<feature type="compositionally biased region" description="Basic and acidic residues" evidence="4">
    <location>
        <begin position="7211"/>
        <end position="7228"/>
    </location>
</feature>
<feature type="compositionally biased region" description="Basic and acidic residues" evidence="4">
    <location>
        <begin position="2523"/>
        <end position="2545"/>
    </location>
</feature>
<feature type="compositionally biased region" description="Basic residues" evidence="4">
    <location>
        <begin position="5151"/>
        <end position="5163"/>
    </location>
</feature>
<feature type="compositionally biased region" description="Polar residues" evidence="4">
    <location>
        <begin position="6412"/>
        <end position="6430"/>
    </location>
</feature>
<feature type="compositionally biased region" description="Basic and acidic residues" evidence="4">
    <location>
        <begin position="6653"/>
        <end position="6662"/>
    </location>
</feature>
<dbReference type="PROSITE" id="PS50096">
    <property type="entry name" value="IQ"/>
    <property type="match status" value="1"/>
</dbReference>
<feature type="compositionally biased region" description="Basic and acidic residues" evidence="4">
    <location>
        <begin position="3404"/>
        <end position="3420"/>
    </location>
</feature>
<evidence type="ECO:0000256" key="4">
    <source>
        <dbReference type="SAM" id="MobiDB-lite"/>
    </source>
</evidence>
<feature type="compositionally biased region" description="Basic and acidic residues" evidence="4">
    <location>
        <begin position="5905"/>
        <end position="5931"/>
    </location>
</feature>
<feature type="compositionally biased region" description="Basic and acidic residues" evidence="4">
    <location>
        <begin position="811"/>
        <end position="828"/>
    </location>
</feature>
<feature type="compositionally biased region" description="Basic and acidic residues" evidence="4">
    <location>
        <begin position="1606"/>
        <end position="1624"/>
    </location>
</feature>
<feature type="compositionally biased region" description="Basic and acidic residues" evidence="4">
    <location>
        <begin position="6908"/>
        <end position="6922"/>
    </location>
</feature>
<feature type="compositionally biased region" description="Basic and acidic residues" evidence="4">
    <location>
        <begin position="3781"/>
        <end position="3792"/>
    </location>
</feature>
<feature type="compositionally biased region" description="Basic and acidic residues" evidence="4">
    <location>
        <begin position="2387"/>
        <end position="2405"/>
    </location>
</feature>
<feature type="region of interest" description="Disordered" evidence="4">
    <location>
        <begin position="4969"/>
        <end position="5175"/>
    </location>
</feature>
<feature type="compositionally biased region" description="Basic residues" evidence="4">
    <location>
        <begin position="282"/>
        <end position="292"/>
    </location>
</feature>
<evidence type="ECO:0000256" key="1">
    <source>
        <dbReference type="ARBA" id="ARBA00004123"/>
    </source>
</evidence>
<dbReference type="PANTHER" id="PTHR23348">
    <property type="entry name" value="PERIAXIN/AHNAK"/>
    <property type="match status" value="1"/>
</dbReference>
<feature type="compositionally biased region" description="Basic and acidic residues" evidence="4">
    <location>
        <begin position="6673"/>
        <end position="6728"/>
    </location>
</feature>
<dbReference type="GO" id="GO:0043484">
    <property type="term" value="P:regulation of RNA splicing"/>
    <property type="evidence" value="ECO:0007669"/>
    <property type="project" value="TreeGrafter"/>
</dbReference>
<feature type="coiled-coil region" evidence="3">
    <location>
        <begin position="4504"/>
        <end position="4531"/>
    </location>
</feature>
<feature type="compositionally biased region" description="Basic and acidic residues" evidence="4">
    <location>
        <begin position="2317"/>
        <end position="2338"/>
    </location>
</feature>
<feature type="region of interest" description="Disordered" evidence="4">
    <location>
        <begin position="265"/>
        <end position="310"/>
    </location>
</feature>
<feature type="compositionally biased region" description="Low complexity" evidence="4">
    <location>
        <begin position="1592"/>
        <end position="1604"/>
    </location>
</feature>
<feature type="compositionally biased region" description="Basic and acidic residues" evidence="4">
    <location>
        <begin position="974"/>
        <end position="994"/>
    </location>
</feature>
<feature type="compositionally biased region" description="Basic and acidic residues" evidence="4">
    <location>
        <begin position="6850"/>
        <end position="6873"/>
    </location>
</feature>
<feature type="compositionally biased region" description="Basic and acidic residues" evidence="4">
    <location>
        <begin position="7389"/>
        <end position="7463"/>
    </location>
</feature>
<feature type="compositionally biased region" description="Acidic residues" evidence="4">
    <location>
        <begin position="4979"/>
        <end position="4989"/>
    </location>
</feature>
<proteinExistence type="predicted"/>
<feature type="region of interest" description="Disordered" evidence="4">
    <location>
        <begin position="1485"/>
        <end position="1504"/>
    </location>
</feature>
<feature type="compositionally biased region" description="Basic and acidic residues" evidence="4">
    <location>
        <begin position="2103"/>
        <end position="2113"/>
    </location>
</feature>
<feature type="compositionally biased region" description="Basic and acidic residues" evidence="4">
    <location>
        <begin position="5802"/>
        <end position="5829"/>
    </location>
</feature>
<feature type="compositionally biased region" description="Basic and acidic residues" evidence="4">
    <location>
        <begin position="5141"/>
        <end position="5150"/>
    </location>
</feature>
<sequence>MSNQQKLPGKMDDDEIITKTNETMKTTSVKTTTSRQITAEELARLPAGSYTISTGNSGGSDVGTTTTTPGITTITIEKQGDPFVLEQLNRNILQQQIDTHPSLTSSSLQQQASAIGAAAGTIESSSTSSRLPKMNEKIVIERAFDKPLTNQPQVIHQKTTITNITSGPLLMAKGDDDGGGGGGNVMIDTTSTRNGSDGPITTTQKITKTILDGSNVVTTTTTTTTTNGSDDPNLMKPEDFINPDLLTPEQAAIRIQAAFRGYEVRKSLSRDPSPNSMENAKNKKKQKTKPKLLKSIENKPPPVSSVDDKGRKLDDNLQMAIDNAAETVDQAIKDAETDGNFIDRLFGRKKRSLKKSNRPDVLRKKRDISMESDVNVNVNDDDNELKLNVHNGGGTGKNKRKKEKLAMTKRHQTLDRPPKKLQWEYKTGDINAENVVDIGKSKGVGLMKIGSKISPSETNILRIETKSYSVKDREGNVSGNFIIEQKTGDFDLRPSGDGSGGDGGKWPKMIESGDINARKHGKLDMEIQDPNLDVNGTTTDQTADRSKRGKSKDRVNVSVGKIKLGGEVIDLKITDDKTNKFDKFISARMSPEPEDMRVESGNIDVNVDGSFGLKDRFRRGKSKEKEPKSKKETKDFEITMPKIDLKGPKGEISSSGIDVNVGHVEVDAPKVEGDLDLSLKKKRGKSKEKDGKSWEFGMPKFGFKGPKVSGPDVDVNVDMPDVKLKAPKISGPEVDVKGPKISGADVDVNVDLPDGEIDLNISPKEKEGKDWQLKMPKFGIKGPKISGSDVDLKLEKPELDVKAPKVEGDIDLSIDGKKPEGKDWEFKMPKLGFKGPKISGPDIDIKGTSGKISGPEVNVEMPQVDVKMPELEGDVDVSLKGKKPVKDGKDWEIKMPKFGFKSPKVSGPDVDVNVELPEGEIDLNLSPKDKENKDWEFKMPKFGFKGPKVSGPDVNVNVEMPEVEIKGPKVEGDLDVELKGKSPEKDGKGWEFHMPKFGFKGPKTSGPEIDIKGPSGKISSPEMDVNVDLPEVDVKPPQVEGDINLSLKKKRAKSKEKDGKGWEFSMPKFGFKGPKVSGPDADVNVNVPEVDVNLPNVDLKAPNVEGDINLSIDGKKPESKDWEFKMPKFGFKGPKLSGPDVEVKAPKVSGPDVDLNVEMPDVKVKGPKVEGDIDLSIDGKKPEGKDWEFKMPKFGFKGPKVSGPDVDVNVELPDVEVKGPKVEGDLDVSIDGKKLDKDGKGWDLKMPKFGFKGPKISGPNVDVKSPSGKVSGPEVNVELPDVKLKSPKVEGDIDLSIDGKKTEEKDWEIKMPKFGFKGPKISGPDVDVKGPSGKITAPEIDVNVPKVDTDIEGNGNFGLKDRFRRGKSKEKPSIDIDVETGLDSAEVIDLNLDSSKKGFEISLPSFGIRSKAGSPEIETGNVNINLPEVDVKTKKKLKDQHDGQKSFEFHFPKFGFKGKSGTLPARGKISPEIDVDMPDVKVKKGGSDVDISMKASGDQKIKSPKTRRHFTLPRFKFGMKGSSGKVGSLDKPEIDVDAGKVDVNMPEMNMPEVPKVEGDINLSLKKKRGKSKEKDRKTPEPKEGKDWELKFPKFGFKGPKISGPDVDIKAPEIDADVEMPKIEGDIDLSLSPSKEKDKKQKEGKDWDFHMPKFGFKGSKVSGPDVDVNIEMPDVEIKKPKVEGDLDVSIDGKKLDKDSKGWDVKMPKFSIKGPKISGPDVDLKKPKVSGQDVDLKGPKFSGPDVDVELPDVKVKGPKVEGDIDLSIDGKKPEGKGWDLKMPKFGFKGPKVSGPDVDVNVEMPDVNVKAPKVEGDLDVSIDGKKLDKDGKGWDLKMPKFGFKGPKISGPDVDLKGPKFSGPDVDVNVNVLDIDIKAPKVSGPDVDVNVELPDVKVKGPKVDIDLSIDGKKPEGKDWEFKMPKFGFKGPKISGPDVDVKGPSGTISGPEIEVDIPQMSAPKVEGDLDVSIDGKKLDKDGKGWDLKMPKFGFKGPKISGPDVDLKGPKFSGPEADVNVDLPDVNVKSPKVEGDIDLSIDGKKPDGKDWEFKMPKFGFKGPKISGPDVDLKAPKVSSPDMDVNVEMPQVDVKMPELEGDVNLTSGNEKSDKDSEGWKFKMPKFGFKGPKISGPDVDLKGPKVSGPDVDLNVELQDVNVKGPKISGPDVGIDVKMPEVEVDTSKIEGDINLSLKKKRGKSKEKDGKSWDFHMPKFGIKGPKVSSPDVDVNVEMPDVEFDLPKVEGDANLSLKKKRGKSKDRDTKSPEKDGKGWDFHMPKFSFKGPKVSGPDVDVNVDMPDADVELPKVEGDINLSLKKKRDKSREKDRETPEPKDSKDFEFHMPKFGFKGPKISGPDVDIKGPSGKLTGPEIDIDAPQMEVKMPEIQGDVDSSLKGKSPEKDGKGWDLKMPKFGFKGPKISGPDIDLKGPKVSGLDVDLEVPSGEIRGPEIEIDVPKMSAPKIESDIDLSIDGKKPEGKDWEFKMPKFGFKGPKISGPDVDLKAPKVSGPDVDVNVDLPDVKVKGPKVEGDIDLSVDGKKPEGKDWEFKMPKFGFKGPKISGPDVDVKGPSGKISGPEIEVDIPQMSAPKVEGDIDLSIDGKKPEGKDWEFKMPKFGFKGPKISGPDVDLKVSGRDVDVNVELPDVEVKGPKVEGKLDVSIDGKKDGKGWDFKMPKFGFKGPKLSGPDIDLKGPKVSGPDVDVNVNASDVDIKTPKVSGPDVDVKLPDVKLKGQKVSGPDVDVYVEMPQVDVKMPKLEGEVDLSINGKKLDKNSKGWDLKMPKFGFKGPKISGPDVDLKGPKVTGPDVDVNVDLPDVKVKSPKVEGDIDLSIDGKKTEGKDWEFKMPKFGFKGPKVSGPDVDVEMPDVNVKGPKVEGDLDVSIDGKKDGKGWELKMPKFGFKGPKISDPDVDLKGPKISGPDVDVNVDLPDVKVKGPKVEGDIDLSIDGKKPEGKDWEFKMPKFGFKGPKISGPDVDIKGASGKISSPEIKVDTPQMSAPKVEGDLDVSIDGKKLDKDGKGWDLKMPKFGFKGPKVSGPDVDVNVGIPDVNVKAPKVEGDLDVSIDGKKLDKDGKGWDLKMPKFGFKGPKISGPDVDLKGPKFSGPDVDVNVNVPDIDVKAPKVDAPDLDVNVELPDVKVKGPKVDIDLSIDGKKPEGKDWEFKMPKFGFKGPKISGPDVDVQGASGKISSPEIKVDIPQMSAPKVEGDLDVSIDGKKLDKDGKGWDLKMPKFGFKGPKISGPDVDLKGPKFSGPEADVNVDLPDVNVKSPKVDGDLDVTIDGKKDGKGWDFKMPKFGFIGPKISGPDVDLKAPEVSGPDVDVNVESSDIKLKGPKVEGEFDLSIDKKQDKEGKGWEFHMPKFGFKGHKISGPDVDVKGPSGKISGPEIEVVIPQMSAPKVEGDLDVSIDTKKPDKESKGWEFHMPKFGLKGPKISGPEVTMPDVDVKGPKVEGTDIDLTLSPNKDPKSKDGKEWEFHLPKFGFKSPSDKIRGPDVPEAKPLEGEIDIHGPRLKRGKSEEKDVRTSSSPSKDKESRSFHFTLPRFRLKSKSPKAKLTTSSLSAEAPDIESPEISIKGKKKLKPSDRSATLPAGDIEESVESKTGTLTFGLRSPLRRAKSKSKSPETKKKLDNIEIDIESRIDKPIEVIDLDIRDKRSKSRDRDVQTSSPPTTTDQSSDGKGFDIHLPKFGVKSPEKTSEINVSAGDVDIKTEIEKKDLKPKRSKSKEKEPKDKKKKDDDEKDGDEHKKPKDLDTAFIEAIETLESGSKDRSTGLKFPKLSFKRRDKRDANYDDDSRGKSPTPGKEPTNNDEEKEKKKTRKSKSPKERDVVDQTTKSQDFNEKVPSISTAIYGKFSGKQKIPEGSSGITMPGLGRTDKDKQEFLKAYPPIKSEDADEKIIIRFVLLKSGNNEQPLEEVRLDSTKSEKQIKEAIRSAIQSAISKPLTDQQQTKILARVIRVKSDGEKFLKEYEIDPKNSAVLDDVQQALISTKPTMMMMMKPSESSDDQTEKIILQSLAIKPKNGKEEKIDSIELSARNSDQEIKDILCKLIEKSLPKTTNEADTTVVIIRMIAIKPNGNEKIMEEFRLEPKHSPEETMEKISPKIFKPLRALSIDRKRPNKIIRIILRKPNGDEQVDDLIIDPKTSAKDIDDLIKDSIERKLPQIKKIDTKIITRIIDLKPGEEESMEEFEIQPEIAEKNLDDAIKRAPRIRSSKKKDSYGRIITKIFKRKPDGKESVEEIIEDPKMTGKDIGDDHQFGFPSFRFKLPEFGWQSLDSVEKDVKKPKKIIRIILKTPNGHETIDDQYIDPDTDVKQVEKLLMEKIHSKLSDVPDSQTKIIGKIIDLKPGDKETIEEFELDSDIAKKDLKNVLEQTPRTKTTKQKDPLGRIITKIFRRKPDGKETIEEHLEDPKETGRDIGDDTLGFPSFKIKMPEFGWRSDSVEKDSKKPKKILRIVLRKPDGNEIVDDLLVDPQTSPKDVDRMIKERIKAKLPEIKDSNTMIIGKVIDLKPGDEEKIEEFEADLESAKKNLDDAIKRAPKQKTIKKKDSLGKIITKIFRRKPDGKETIEEFVEDPKQTGKDIGDDIFAQLDKFRTEIPELILHKQIDDPKKPRKIIRVLIQKPNGDESIEDVVVDLKTNPKDVDKILKDLLQKKLPEIKEPNAKIICKIIDLKPGEEETTEEFETDTEMARKNLEDAMKKAPRKKTTKKKDPLGKIITKIFKRKPDGKEMVEEFVEDPKITGREIGDETMGVPDKFKIKKPELFSKSGDDDHDKAKQKQPKKIIRIILRKPNGDEQVEDLHIDPGTSGKDVEKAIKDEIQKKLPQIKDPNMKIISKIIDTKPAPRTKTSKKKDSLGKIITKVFKRKPDGKETVEEFIEDPKVTGKDIGDDDTIGKLPEELKKEMPEVFGKPLENIREKRPKKIIRIILRKPNGDESIEDVEVDHATSPKDVDKAIKDAIQKKLPDIKDPKTQIVSKVIDTKPGEEETTEEFETDPETARKNLDDVMEKAPRKKTTKKKDPLGKIITKIFKRKPDGKETVEEFIEDPKMTGKDIGDDDMPKPISESVTRMTDPTGKTTTRIVREMPDGTKSTQEIIEEPEKKVTTEKLESIERKPEKEKSAATELSKRPKSPKDDPAKQKSAILRKSKSPEKPDVDTKKKKSKKIIRVVLRKPNGEESIEDVAIDQKATPKDVDKAMKDALKRKLSQIKDPKTKIITQIIDSKPGEMESIEEFETDPEIVKKNLNDVLKKAVLTKITKNKDPSGKIRIQIFKRKPDGKEIHEEYVEDPKVTGKDIGDDDTLGKLPDELQKKMSEIMGKFDGKIQEPEKKDEPHHHPEKVKSSIPEVSSKKPDSPKQKSSTLPEMLKSSDVADDEHSKQKKPKKIIRIILRKPNGDEQVEDLLIDADTKPEDKELRKSLNKIDDPVNAKIITKIIDKKPGEEETTEEFETDSESVKKNLDEVMKKAPRTKITKRKDPFGKIITKILRRKPNGEEETVEEFIEDPKQTGKDIGDDDDIDRLRIEPKISTQPAKLEQLFLDPSTRPEDVDDTMKEEIQNAMNKIDDPNTRIIVKIIDSKPGDEESIEEFETDPESLKTNINEAIRKLPRTKTNRKKNQMGKIVTKIFRRKPDGKEEIIDEFVEDPKQTGKDIGDDDIPKPIIESMSKLVDPTGSRPLDSEMAKMPEILKRFDVKEQREKRPKKIIRIILRKPNGDESIEDVEINPATSPKDVDKAIKDAIQKKLPDIKDPKTQIVSKVIDTKPGEEETTEEFETDPETARKNLDDVMEKAPRKKTTKKKDPLGKIITKIFKRKPDGKETVEEFVEDPKVTGKDIGDDAMPKPISESVTRMTDPTGKTTTRIVREMPDGTKSIQEIIEEPEKKDELKPKKMEGRHDEKPSPKDTVDNVLGQFSDQPSKETIRTLEELSKPLPDDIREGEQKSTKTTPTAVMEKPFGSITMSTDHPSQLPSFEPMDTKATTKTSSIDKPTKSATAAPTLISPQKPIIDDNKEQKQVTQSMLPDVEKFADPDKMIIVAEQKEPQIQQKKHAEQTKELPRQSSAITGDDDDEWIKCLQSEIVHEDIEKEKVKKVMETASKPLEKKSVKVVLMKPDGQETMEEVEIDSHTDPRDMNEAVKKVLQKLLPKAKEIPMTKIVARLCRQKSTDECIEEFETDVDNLNNIENFDEIIKNIPKTTIKRIKDPRGNIITRVIKEDPDGTKLIEESIDDPKTPAGHIDPVCEEIIRPKRFVPKFYDDNDEGILNPIVEELPMDEESDKRIFDEPSKKPDMKESSSVKPAPKPEDTKDDNKESETKPIDEKAVPKDLSVSADIKEPQKLVAGVIYDDDDNEEKIEKPIDDIGSSKHSGDITTDQHPEKVETQKADNLIEKDQKSLNDDGSISMKPEKESFIKPDNQTKPGDKTIVTGISTTEKPLNDQTATTAQPDDKKSSNLLKPGDDKISSSELSKKAVDEMMKPSDKPEDQIHLKPMDDVKESTKTKQEKFEEIKTESADDDVKPIDDGKKLDKPKDEHAKQPTNQIKTTDKPFIDDKKPDSIEIQSKDLISIPSDDESRKKPADDKPTKADEEKPKKPDDKSDNSKSISQPIVETIVADQKPVKDFSKVSSKTGEQILSKTIDHPVVLVSEQTKPTKEQHDDVITKSQISPADTKDIPDTKTEQTTTLDTITEDTHHKPDETKDTPKKSIDSLDKSDQKTDEIKKPLDSEKSEGIAEKSMEKDQHEDETIGEFSIDPKQPEKIANEVMEKAIKPEKAKNDAEKQQKIVLRLIIIRPDGSEQIEDHEVDYEKSDKDIDEIVKDILRQTPKKLKDPKDRPILKILRRKSKQKSTTENILKSPTKQEPDDDKDEHKPKMNEKNLSDKPTISDDDKQPQQSQQQQKDSGGSSKPSDDESLKSSKDEETETIGEFKIDPKQSPEKMAKEIMKKFIKSPKKKMKDTKHDNHQYVFRFLKPDVNNDESLDDEEHVIQTNKSDKDYRRNLKIRKIVFKIFRRQKSLKPEIMPEEKEVGKSSIDEQKKPSDVKTKSLDEPKETDKPEQSPIDEVEKPSKDEKSEEMKRQKVVEEIFQPKHVDDTELSLKLPKSLDKPIQELGAILKDNAAKVLDDLLKKSSQIDDKNDEKPIDDQTKKCSPSSTTSDEMQKDSKKSNDEKADFEKVFNESVDALGSVLKTNIGNMLNQFIDTKPEESNKRDVDDNKKQSDDPIKPPVDIGESKPDKISKPEVHDSQKLGDQTKLTDKPSKPENESKKLDQIKPADKVIEPDDKSKLPKDDEQIKLADKIEPKTMVTEPKDEFQKPSDVIIESASKEKDLPVEDLSKSIADEYPSTEQNKLSADDSTKLQKSLPKDEAQVTRDKRLLTEEELKDKDKKPNDQKVDDVAKKPTLPATKLSDTEKSADETKKHHELQSSDIVKESTKLDDQMKPDEIKSSKDKAFKPEDELKRPVDQVQPKDEKKPENESKKIVDQFKTVDMTKPTEEASKPKDEHKKSDDQMKPEDKSESKDKPSKHEDELKKPVDEIKPKDKVSKPEDDSKKTGDQIKPIDMTKSSEKTSEPKDKSKKSDDKVKPGDEVEPKNEMPEDTSKKPDDQIKLDDVAKSKDKKSDFDDKSKKPEEKIEPKENVSELKDELKMPDDQVKPTDNVSQSEDESKKPDSETKQEDKSEPKQELFSSKKDKTDDKKPKKSKEVEPSEKEIKSPQKPIGEIQQTEIPKMEKSESTKPNDVLDEKSDKVEPSDKTKKPDDDVSAFTKFQNPSMMTIKVPIKITDEPSKKPMEKIFEPEDKKLKQSTPEKKPEEKEKPVESSETKDKPIITSDEPKDKTRSSGDTQKQPKTELTDDAKKLVDEIKLKTEEDKKPLDDTKMKPETEVKLMEQLKEPKSDDKKPITVDDEPKKMEPLKTTSTKPEDKTDGTVKPKESKPDDKPENKSEKQKPIVKKPEDNVEAKKPDENKSESKIIIEKSPTDHQSSSKRSIDQCH</sequence>
<feature type="region of interest" description="Disordered" evidence="4">
    <location>
        <begin position="6957"/>
        <end position="6977"/>
    </location>
</feature>
<feature type="compositionally biased region" description="Polar residues" evidence="4">
    <location>
        <begin position="7129"/>
        <end position="7138"/>
    </location>
</feature>
<feature type="compositionally biased region" description="Basic and acidic residues" evidence="4">
    <location>
        <begin position="1633"/>
        <end position="1650"/>
    </location>
</feature>
<feature type="region of interest" description="Disordered" evidence="4">
    <location>
        <begin position="7180"/>
        <end position="7972"/>
    </location>
</feature>
<feature type="region of interest" description="Disordered" evidence="4">
    <location>
        <begin position="2936"/>
        <end position="3000"/>
    </location>
</feature>
<feature type="compositionally biased region" description="Low complexity" evidence="4">
    <location>
        <begin position="6874"/>
        <end position="6889"/>
    </location>
</feature>
<feature type="compositionally biased region" description="Basic and acidic residues" evidence="4">
    <location>
        <begin position="7234"/>
        <end position="7295"/>
    </location>
</feature>
<feature type="region of interest" description="Disordered" evidence="4">
    <location>
        <begin position="1255"/>
        <end position="1275"/>
    </location>
</feature>
<feature type="compositionally biased region" description="Basic and acidic residues" evidence="4">
    <location>
        <begin position="2196"/>
        <end position="2207"/>
    </location>
</feature>
<dbReference type="EMBL" id="ASGP02000001">
    <property type="protein sequence ID" value="KAH9530283.1"/>
    <property type="molecule type" value="Genomic_DNA"/>
</dbReference>
<feature type="compositionally biased region" description="Basic and acidic residues" evidence="4">
    <location>
        <begin position="6890"/>
        <end position="6901"/>
    </location>
</feature>
<feature type="region of interest" description="Disordered" evidence="4">
    <location>
        <begin position="5630"/>
        <end position="5650"/>
    </location>
</feature>
<feature type="compositionally biased region" description="Basic and acidic residues" evidence="4">
    <location>
        <begin position="3702"/>
        <end position="3712"/>
    </location>
</feature>
<feature type="compositionally biased region" description="Basic residues" evidence="4">
    <location>
        <begin position="5370"/>
        <end position="5382"/>
    </location>
</feature>
<reference evidence="5" key="1">
    <citation type="submission" date="2013-05" db="EMBL/GenBank/DDBJ databases">
        <authorList>
            <person name="Yim A.K.Y."/>
            <person name="Chan T.F."/>
            <person name="Ji K.M."/>
            <person name="Liu X.Y."/>
            <person name="Zhou J.W."/>
            <person name="Li R.Q."/>
            <person name="Yang K.Y."/>
            <person name="Li J."/>
            <person name="Li M."/>
            <person name="Law P.T.W."/>
            <person name="Wu Y.L."/>
            <person name="Cai Z.L."/>
            <person name="Qin H."/>
            <person name="Bao Y."/>
            <person name="Leung R.K.K."/>
            <person name="Ng P.K.S."/>
            <person name="Zou J."/>
            <person name="Zhong X.J."/>
            <person name="Ran P.X."/>
            <person name="Zhong N.S."/>
            <person name="Liu Z.G."/>
            <person name="Tsui S.K.W."/>
        </authorList>
    </citation>
    <scope>NUCLEOTIDE SEQUENCE</scope>
    <source>
        <strain evidence="5">Derf</strain>
        <tissue evidence="5">Whole organism</tissue>
    </source>
</reference>
<feature type="compositionally biased region" description="Basic and acidic residues" evidence="4">
    <location>
        <begin position="7761"/>
        <end position="7892"/>
    </location>
</feature>
<feature type="compositionally biased region" description="Basic and acidic residues" evidence="4">
    <location>
        <begin position="2900"/>
        <end position="2910"/>
    </location>
</feature>
<feature type="region of interest" description="Disordered" evidence="4">
    <location>
        <begin position="2190"/>
        <end position="2405"/>
    </location>
</feature>
<feature type="region of interest" description="Disordered" evidence="4">
    <location>
        <begin position="974"/>
        <end position="1082"/>
    </location>
</feature>
<dbReference type="PANTHER" id="PTHR23348:SF16">
    <property type="entry name" value="LEUCINE RICH REPEAT FAMILY PROTEIN"/>
    <property type="match status" value="1"/>
</dbReference>
<feature type="compositionally biased region" description="Basic and acidic residues" evidence="4">
    <location>
        <begin position="2936"/>
        <end position="2956"/>
    </location>
</feature>
<feature type="compositionally biased region" description="Basic and acidic residues" evidence="4">
    <location>
        <begin position="5868"/>
        <end position="5894"/>
    </location>
</feature>
<feature type="compositionally biased region" description="Basic and acidic residues" evidence="4">
    <location>
        <begin position="2594"/>
        <end position="2608"/>
    </location>
</feature>
<feature type="compositionally biased region" description="Polar residues" evidence="4">
    <location>
        <begin position="5947"/>
        <end position="5958"/>
    </location>
</feature>
<comment type="subcellular location">
    <subcellularLocation>
        <location evidence="1">Nucleus</location>
    </subcellularLocation>
</comment>
<feature type="compositionally biased region" description="Basic and acidic residues" evidence="4">
    <location>
        <begin position="4750"/>
        <end position="4770"/>
    </location>
</feature>
<feature type="compositionally biased region" description="Polar residues" evidence="4">
    <location>
        <begin position="5966"/>
        <end position="5983"/>
    </location>
</feature>
<feature type="compositionally biased region" description="Basic and acidic residues" evidence="4">
    <location>
        <begin position="7183"/>
        <end position="7204"/>
    </location>
</feature>
<feature type="compositionally biased region" description="Acidic residues" evidence="4">
    <location>
        <begin position="6957"/>
        <end position="6966"/>
    </location>
</feature>
<feature type="region of interest" description="Disordered" evidence="4">
    <location>
        <begin position="6999"/>
        <end position="7076"/>
    </location>
</feature>
<feature type="compositionally biased region" description="Basic and acidic residues" evidence="4">
    <location>
        <begin position="7139"/>
        <end position="7151"/>
    </location>
</feature>
<feature type="region of interest" description="Disordered" evidence="4">
    <location>
        <begin position="1558"/>
        <end position="1653"/>
    </location>
</feature>
<feature type="region of interest" description="Disordered" evidence="4">
    <location>
        <begin position="6629"/>
        <end position="6743"/>
    </location>
</feature>
<feature type="compositionally biased region" description="Basic and acidic residues" evidence="4">
    <location>
        <begin position="6263"/>
        <end position="6310"/>
    </location>
</feature>
<feature type="compositionally biased region" description="Basic and acidic residues" evidence="4">
    <location>
        <begin position="6634"/>
        <end position="6644"/>
    </location>
</feature>
<feature type="region of interest" description="Disordered" evidence="4">
    <location>
        <begin position="5270"/>
        <end position="5393"/>
    </location>
</feature>
<accession>A0A922IHH9</accession>
<feature type="compositionally biased region" description="Basic and acidic residues" evidence="4">
    <location>
        <begin position="6999"/>
        <end position="7074"/>
    </location>
</feature>
<dbReference type="CDD" id="cd23767">
    <property type="entry name" value="IQCD"/>
    <property type="match status" value="1"/>
</dbReference>
<name>A0A922IHH9_DERFA</name>
<feature type="compositionally biased region" description="Polar residues" evidence="4">
    <location>
        <begin position="270"/>
        <end position="279"/>
    </location>
</feature>
<feature type="compositionally biased region" description="Basic and acidic residues" evidence="4">
    <location>
        <begin position="7304"/>
        <end position="7320"/>
    </location>
</feature>
<feature type="region of interest" description="Disordered" evidence="4">
    <location>
        <begin position="4750"/>
        <end position="4784"/>
    </location>
</feature>
<feature type="compositionally biased region" description="Basic and acidic residues" evidence="4">
    <location>
        <begin position="6036"/>
        <end position="6045"/>
    </location>
</feature>
<feature type="compositionally biased region" description="Polar residues" evidence="4">
    <location>
        <begin position="5835"/>
        <end position="5850"/>
    </location>
</feature>
<feature type="region of interest" description="Disordered" evidence="4">
    <location>
        <begin position="6252"/>
        <end position="6614"/>
    </location>
</feature>
<feature type="compositionally biased region" description="Basic and acidic residues" evidence="4">
    <location>
        <begin position="7332"/>
        <end position="7379"/>
    </location>
</feature>
<feature type="compositionally biased region" description="Basic and acidic residues" evidence="4">
    <location>
        <begin position="6782"/>
        <end position="6819"/>
    </location>
</feature>
<feature type="compositionally biased region" description="Basic and acidic residues" evidence="4">
    <location>
        <begin position="6528"/>
        <end position="6541"/>
    </location>
</feature>
<feature type="region of interest" description="Disordered" evidence="4">
    <location>
        <begin position="1135"/>
        <end position="1154"/>
    </location>
</feature>
<reference evidence="5" key="2">
    <citation type="journal article" date="2022" name="Res Sq">
        <title>Comparative Genomics Reveals Insights into the Divergent Evolution of Astigmatic Mites and Household Pest Adaptations.</title>
        <authorList>
            <person name="Xiong Q."/>
            <person name="Wan A.T.-Y."/>
            <person name="Liu X.-Y."/>
            <person name="Fung C.S.-H."/>
            <person name="Xiao X."/>
            <person name="Malainual N."/>
            <person name="Hou J."/>
            <person name="Wang L."/>
            <person name="Wang M."/>
            <person name="Yang K."/>
            <person name="Cui Y."/>
            <person name="Leung E."/>
            <person name="Nong W."/>
            <person name="Shin S.-K."/>
            <person name="Au S."/>
            <person name="Jeong K.Y."/>
            <person name="Chew F.T."/>
            <person name="Hui J."/>
            <person name="Leung T.F."/>
            <person name="Tungtrongchitr A."/>
            <person name="Zhong N."/>
            <person name="Liu Z."/>
            <person name="Tsui S."/>
        </authorList>
    </citation>
    <scope>NUCLEOTIDE SEQUENCE</scope>
    <source>
        <strain evidence="5">Derf</strain>
        <tissue evidence="5">Whole organism</tissue>
    </source>
</reference>
<feature type="region of interest" description="Disordered" evidence="4">
    <location>
        <begin position="2058"/>
        <end position="2116"/>
    </location>
</feature>
<evidence type="ECO:0000256" key="2">
    <source>
        <dbReference type="ARBA" id="ARBA00023242"/>
    </source>
</evidence>
<feature type="region of interest" description="Disordered" evidence="4">
    <location>
        <begin position="5479"/>
        <end position="5508"/>
    </location>
</feature>
<feature type="region of interest" description="Disordered" evidence="4">
    <location>
        <begin position="525"/>
        <end position="554"/>
    </location>
</feature>
<feature type="compositionally biased region" description="Polar residues" evidence="4">
    <location>
        <begin position="5058"/>
        <end position="5073"/>
    </location>
</feature>
<feature type="compositionally biased region" description="Basic and acidic residues" evidence="4">
    <location>
        <begin position="5025"/>
        <end position="5053"/>
    </location>
</feature>
<feature type="region of interest" description="Disordered" evidence="4">
    <location>
        <begin position="6776"/>
        <end position="6922"/>
    </location>
</feature>
<feature type="compositionally biased region" description="Basic and acidic residues" evidence="4">
    <location>
        <begin position="623"/>
        <end position="639"/>
    </location>
</feature>
<feature type="compositionally biased region" description="Basic and acidic residues" evidence="4">
    <location>
        <begin position="5091"/>
        <end position="5131"/>
    </location>
</feature>
<dbReference type="GO" id="GO:0005634">
    <property type="term" value="C:nucleus"/>
    <property type="evidence" value="ECO:0007669"/>
    <property type="project" value="UniProtKB-SubCell"/>
</dbReference>
<feature type="region of interest" description="Disordered" evidence="4">
    <location>
        <begin position="6029"/>
        <end position="6055"/>
    </location>
</feature>
<feature type="compositionally biased region" description="Basic and acidic residues" evidence="4">
    <location>
        <begin position="3617"/>
        <end position="3659"/>
    </location>
</feature>
<keyword evidence="6" id="KW-1185">Reference proteome</keyword>
<feature type="compositionally biased region" description="Basic and acidic residues" evidence="4">
    <location>
        <begin position="5494"/>
        <end position="5503"/>
    </location>
</feature>
<feature type="compositionally biased region" description="Basic and acidic residues" evidence="4">
    <location>
        <begin position="5767"/>
        <end position="5780"/>
    </location>
</feature>
<gene>
    <name evidence="5" type="primary">AHNAK2_1</name>
    <name evidence="5" type="ORF">DERF_004097</name>
</gene>
<feature type="compositionally biased region" description="Basic and acidic residues" evidence="4">
    <location>
        <begin position="3721"/>
        <end position="3748"/>
    </location>
</feature>
<feature type="compositionally biased region" description="Basic and acidic residues" evidence="4">
    <location>
        <begin position="7544"/>
        <end position="7634"/>
    </location>
</feature>
<feature type="compositionally biased region" description="Basic and acidic residues" evidence="4">
    <location>
        <begin position="4990"/>
        <end position="5003"/>
    </location>
</feature>
<feature type="compositionally biased region" description="Basic residues" evidence="4">
    <location>
        <begin position="4771"/>
        <end position="4782"/>
    </location>
</feature>
<feature type="region of interest" description="Disordered" evidence="4">
    <location>
        <begin position="5748"/>
        <end position="6013"/>
    </location>
</feature>
<feature type="compositionally biased region" description="Basic and acidic residues" evidence="4">
    <location>
        <begin position="3460"/>
        <end position="3474"/>
    </location>
</feature>
<organism evidence="5 6">
    <name type="scientific">Dermatophagoides farinae</name>
    <name type="common">American house dust mite</name>
    <dbReference type="NCBI Taxonomy" id="6954"/>
    <lineage>
        <taxon>Eukaryota</taxon>
        <taxon>Metazoa</taxon>
        <taxon>Ecdysozoa</taxon>
        <taxon>Arthropoda</taxon>
        <taxon>Chelicerata</taxon>
        <taxon>Arachnida</taxon>
        <taxon>Acari</taxon>
        <taxon>Acariformes</taxon>
        <taxon>Sarcoptiformes</taxon>
        <taxon>Astigmata</taxon>
        <taxon>Psoroptidia</taxon>
        <taxon>Analgoidea</taxon>
        <taxon>Pyroglyphidae</taxon>
        <taxon>Dermatophagoidinae</taxon>
        <taxon>Dermatophagoides</taxon>
    </lineage>
</organism>
<feature type="compositionally biased region" description="Basic and acidic residues" evidence="4">
    <location>
        <begin position="5633"/>
        <end position="5648"/>
    </location>
</feature>
<feature type="compositionally biased region" description="Basic and acidic residues" evidence="4">
    <location>
        <begin position="1572"/>
        <end position="1591"/>
    </location>
</feature>
<feature type="compositionally biased region" description="Basic and acidic residues" evidence="4">
    <location>
        <begin position="7472"/>
        <end position="7535"/>
    </location>
</feature>
<evidence type="ECO:0000313" key="5">
    <source>
        <dbReference type="EMBL" id="KAH9530283.1"/>
    </source>
</evidence>
<feature type="region of interest" description="Disordered" evidence="4">
    <location>
        <begin position="1993"/>
        <end position="2021"/>
    </location>
</feature>
<feature type="compositionally biased region" description="Polar residues" evidence="4">
    <location>
        <begin position="6830"/>
        <end position="6840"/>
    </location>
</feature>
<feature type="compositionally biased region" description="Acidic residues" evidence="4">
    <location>
        <begin position="5756"/>
        <end position="5766"/>
    </location>
</feature>
<feature type="compositionally biased region" description="Basic and acidic residues" evidence="4">
    <location>
        <begin position="7899"/>
        <end position="7958"/>
    </location>
</feature>
<feature type="compositionally biased region" description="Basic and acidic residues" evidence="4">
    <location>
        <begin position="7707"/>
        <end position="7739"/>
    </location>
</feature>
<feature type="region of interest" description="Disordered" evidence="4">
    <location>
        <begin position="488"/>
        <end position="511"/>
    </location>
</feature>
<feature type="region of interest" description="Disordered" evidence="4">
    <location>
        <begin position="2523"/>
        <end position="2608"/>
    </location>
</feature>
<feature type="region of interest" description="Disordered" evidence="4">
    <location>
        <begin position="3403"/>
        <end position="3837"/>
    </location>
</feature>
<feature type="region of interest" description="Disordered" evidence="4">
    <location>
        <begin position="811"/>
        <end position="863"/>
    </location>
</feature>
<feature type="region of interest" description="Disordered" evidence="4">
    <location>
        <begin position="617"/>
        <end position="639"/>
    </location>
</feature>
<dbReference type="GO" id="GO:0005737">
    <property type="term" value="C:cytoplasm"/>
    <property type="evidence" value="ECO:0007669"/>
    <property type="project" value="TreeGrafter"/>
</dbReference>
<feature type="compositionally biased region" description="Basic and acidic residues" evidence="4">
    <location>
        <begin position="3482"/>
        <end position="3532"/>
    </location>
</feature>
<feature type="region of interest" description="Disordered" evidence="4">
    <location>
        <begin position="2900"/>
        <end position="2919"/>
    </location>
</feature>
<feature type="compositionally biased region" description="Basic and acidic residues" evidence="4">
    <location>
        <begin position="7644"/>
        <end position="7693"/>
    </location>
</feature>
<evidence type="ECO:0000313" key="6">
    <source>
        <dbReference type="Proteomes" id="UP000790347"/>
    </source>
</evidence>
<comment type="caution">
    <text evidence="5">The sequence shown here is derived from an EMBL/GenBank/DDBJ whole genome shotgun (WGS) entry which is preliminary data.</text>
</comment>
<evidence type="ECO:0000256" key="3">
    <source>
        <dbReference type="SAM" id="Coils"/>
    </source>
</evidence>
<keyword evidence="2" id="KW-0539">Nucleus</keyword>
<feature type="region of interest" description="Disordered" evidence="4">
    <location>
        <begin position="1705"/>
        <end position="1747"/>
    </location>
</feature>
<feature type="region of interest" description="Disordered" evidence="4">
    <location>
        <begin position="383"/>
        <end position="410"/>
    </location>
</feature>
<feature type="region of interest" description="Disordered" evidence="4">
    <location>
        <begin position="7110"/>
        <end position="7151"/>
    </location>
</feature>
<feature type="compositionally biased region" description="Basic and acidic residues" evidence="4">
    <location>
        <begin position="6431"/>
        <end position="6520"/>
    </location>
</feature>
<feature type="compositionally biased region" description="Basic and acidic residues" evidence="4">
    <location>
        <begin position="6556"/>
        <end position="6584"/>
    </location>
</feature>
<keyword evidence="3" id="KW-0175">Coiled coil</keyword>
<feature type="compositionally biased region" description="Basic and acidic residues" evidence="4">
    <location>
        <begin position="5270"/>
        <end position="5333"/>
    </location>
</feature>
<dbReference type="InterPro" id="IPR052082">
    <property type="entry name" value="Myelin_sheath_structural"/>
</dbReference>
<feature type="compositionally biased region" description="Basic and acidic residues" evidence="4">
    <location>
        <begin position="7110"/>
        <end position="7128"/>
    </location>
</feature>